<proteinExistence type="inferred from homology"/>
<dbReference type="PANTHER" id="PTHR30244">
    <property type="entry name" value="TRANSAMINASE"/>
    <property type="match status" value="1"/>
</dbReference>
<evidence type="ECO:0000256" key="1">
    <source>
        <dbReference type="RuleBase" id="RU004508"/>
    </source>
</evidence>
<sequence length="348" mass="40794">MELGSEFNIRLEELEETQNSIYHRLKNYNSCYLDSGRSAIKLILKELKMGEVLLPEYICDSVIQAFLGFDIKFYRLKEDLTIDLDDLHSRVNDDTRVVYLMHYFGVLQPEKILEQVLFIKNQNNFIIIEDTTHSLFSKLQTIGDYCVCSLRKWFAIPDGGVLYSKNSLECCNLIDLKTNKSINKAYGMILKTLYLVNEIEVNLLYRKIFIDAEKEIDENEEIKKISKFSEYLLKCYNVSYLITKRKENYAQLLREIVAIGLKPIVEIEEACCPFVLPISIDKRDDLRAYLEKNKVYCAIHWPLEKTSLYENLRSRNMSMKILSLPIDQRYGTYEISYLISVLKDYGES</sequence>
<comment type="similarity">
    <text evidence="1">Belongs to the DegT/DnrJ/EryC1 family.</text>
</comment>
<dbReference type="Pfam" id="PF01041">
    <property type="entry name" value="DegT_DnrJ_EryC1"/>
    <property type="match status" value="1"/>
</dbReference>
<dbReference type="InterPro" id="IPR015422">
    <property type="entry name" value="PyrdxlP-dep_Trfase_small"/>
</dbReference>
<name>A0ABR6WWR2_9FIRM</name>
<dbReference type="InterPro" id="IPR015421">
    <property type="entry name" value="PyrdxlP-dep_Trfase_major"/>
</dbReference>
<evidence type="ECO:0008006" key="4">
    <source>
        <dbReference type="Google" id="ProtNLM"/>
    </source>
</evidence>
<comment type="caution">
    <text evidence="2">The sequence shown here is derived from an EMBL/GenBank/DDBJ whole genome shotgun (WGS) entry which is preliminary data.</text>
</comment>
<dbReference type="Gene3D" id="3.90.1150.10">
    <property type="entry name" value="Aspartate Aminotransferase, domain 1"/>
    <property type="match status" value="1"/>
</dbReference>
<dbReference type="SUPFAM" id="SSF53383">
    <property type="entry name" value="PLP-dependent transferases"/>
    <property type="match status" value="1"/>
</dbReference>
<organism evidence="2 3">
    <name type="scientific">Acetobacterium fimetarium</name>
    <dbReference type="NCBI Taxonomy" id="52691"/>
    <lineage>
        <taxon>Bacteria</taxon>
        <taxon>Bacillati</taxon>
        <taxon>Bacillota</taxon>
        <taxon>Clostridia</taxon>
        <taxon>Eubacteriales</taxon>
        <taxon>Eubacteriaceae</taxon>
        <taxon>Acetobacterium</taxon>
    </lineage>
</organism>
<accession>A0ABR6WWR2</accession>
<protein>
    <recommendedName>
        <fullName evidence="4">dTDP-4-amino-4,6-dideoxygalactose transaminase</fullName>
    </recommendedName>
</protein>
<dbReference type="RefSeq" id="WP_186842908.1">
    <property type="nucleotide sequence ID" value="NZ_WJBC01000017.1"/>
</dbReference>
<dbReference type="Gene3D" id="3.40.640.10">
    <property type="entry name" value="Type I PLP-dependent aspartate aminotransferase-like (Major domain)"/>
    <property type="match status" value="1"/>
</dbReference>
<reference evidence="2 3" key="1">
    <citation type="journal article" date="2020" name="mSystems">
        <title>Defining Genomic and Predicted Metabolic Features of the Acetobacterium Genus.</title>
        <authorList>
            <person name="Ross D.E."/>
            <person name="Marshall C.W."/>
            <person name="Gulliver D."/>
            <person name="May H.D."/>
            <person name="Norman R.S."/>
        </authorList>
    </citation>
    <scope>NUCLEOTIDE SEQUENCE [LARGE SCALE GENOMIC DNA]</scope>
    <source>
        <strain evidence="2 3">DSM 8238</strain>
    </source>
</reference>
<dbReference type="PANTHER" id="PTHR30244:SF42">
    <property type="entry name" value="UDP-2-ACETAMIDO-2-DEOXY-3-OXO-D-GLUCURONATE AMINOTRANSFERASE"/>
    <property type="match status" value="1"/>
</dbReference>
<dbReference type="InterPro" id="IPR000653">
    <property type="entry name" value="DegT/StrS_aminotransferase"/>
</dbReference>
<keyword evidence="1" id="KW-0663">Pyridoxal phosphate</keyword>
<keyword evidence="3" id="KW-1185">Reference proteome</keyword>
<dbReference type="EMBL" id="WJBC01000017">
    <property type="protein sequence ID" value="MBC3805025.1"/>
    <property type="molecule type" value="Genomic_DNA"/>
</dbReference>
<gene>
    <name evidence="2" type="ORF">GH808_11340</name>
</gene>
<evidence type="ECO:0000313" key="2">
    <source>
        <dbReference type="EMBL" id="MBC3805025.1"/>
    </source>
</evidence>
<dbReference type="InterPro" id="IPR015424">
    <property type="entry name" value="PyrdxlP-dep_Trfase"/>
</dbReference>
<evidence type="ECO:0000313" key="3">
    <source>
        <dbReference type="Proteomes" id="UP000603234"/>
    </source>
</evidence>
<dbReference type="Proteomes" id="UP000603234">
    <property type="component" value="Unassembled WGS sequence"/>
</dbReference>